<feature type="compositionally biased region" description="Pro residues" evidence="1">
    <location>
        <begin position="21"/>
        <end position="30"/>
    </location>
</feature>
<protein>
    <submittedName>
        <fullName evidence="2">Uncharacterized protein</fullName>
    </submittedName>
</protein>
<name>A0A2T8ICM1_9POAL</name>
<dbReference type="Gramene" id="PVH35392">
    <property type="protein sequence ID" value="PVH35392"/>
    <property type="gene ID" value="PAHAL_7G168900"/>
</dbReference>
<feature type="region of interest" description="Disordered" evidence="1">
    <location>
        <begin position="138"/>
        <end position="171"/>
    </location>
</feature>
<dbReference type="EMBL" id="CM008052">
    <property type="protein sequence ID" value="PVH35392.1"/>
    <property type="molecule type" value="Genomic_DNA"/>
</dbReference>
<proteinExistence type="predicted"/>
<dbReference type="Proteomes" id="UP000243499">
    <property type="component" value="Chromosome 7"/>
</dbReference>
<gene>
    <name evidence="2" type="ORF">PAHAL_7G168900</name>
</gene>
<sequence>MALPPRGSASPPPLPRKKNRTPPPRSPLSPSPALASGDRGPTRGALSPPHAIVALPPPPPPPPPSPSPALTAAAAVPASDAALDPASLPRRTCSPTACRQSHERRSTHPLRHRSTPTAPLSSLLVHGPLRLIPASRAADEQGDAPLSPNPRAAPGSPASSQPRAASSPNARSSLALRPRKVPLAQPAAVPHSSASRGASPPTCSQPSRGASPPTCGRLRAPWHRRRCCSRPSRRGRGWRRQNKSSLWYARESPTLLCFRPMPSIPPLSCSATTSMTRLGVWDRALMATAPNNHGHGSEESLEQVQAGSHEVIHLTTRLIYFSKNGLGKGLSCCHPRGQAVGCGSWSSTRRRTWPRGSPTAHY</sequence>
<evidence type="ECO:0000313" key="2">
    <source>
        <dbReference type="EMBL" id="PVH35392.1"/>
    </source>
</evidence>
<feature type="compositionally biased region" description="Low complexity" evidence="1">
    <location>
        <begin position="149"/>
        <end position="171"/>
    </location>
</feature>
<feature type="region of interest" description="Disordered" evidence="1">
    <location>
        <begin position="1"/>
        <end position="124"/>
    </location>
</feature>
<feature type="compositionally biased region" description="Low complexity" evidence="1">
    <location>
        <begin position="68"/>
        <end position="89"/>
    </location>
</feature>
<evidence type="ECO:0000256" key="1">
    <source>
        <dbReference type="SAM" id="MobiDB-lite"/>
    </source>
</evidence>
<dbReference type="AlphaFoldDB" id="A0A2T8ICM1"/>
<organism evidence="2">
    <name type="scientific">Panicum hallii</name>
    <dbReference type="NCBI Taxonomy" id="206008"/>
    <lineage>
        <taxon>Eukaryota</taxon>
        <taxon>Viridiplantae</taxon>
        <taxon>Streptophyta</taxon>
        <taxon>Embryophyta</taxon>
        <taxon>Tracheophyta</taxon>
        <taxon>Spermatophyta</taxon>
        <taxon>Magnoliopsida</taxon>
        <taxon>Liliopsida</taxon>
        <taxon>Poales</taxon>
        <taxon>Poaceae</taxon>
        <taxon>PACMAD clade</taxon>
        <taxon>Panicoideae</taxon>
        <taxon>Panicodae</taxon>
        <taxon>Paniceae</taxon>
        <taxon>Panicinae</taxon>
        <taxon>Panicum</taxon>
        <taxon>Panicum sect. Panicum</taxon>
    </lineage>
</organism>
<accession>A0A2T8ICM1</accession>
<feature type="compositionally biased region" description="Pro residues" evidence="1">
    <location>
        <begin position="55"/>
        <end position="67"/>
    </location>
</feature>
<feature type="region of interest" description="Disordered" evidence="1">
    <location>
        <begin position="183"/>
        <end position="217"/>
    </location>
</feature>
<reference evidence="2" key="1">
    <citation type="submission" date="2018-04" db="EMBL/GenBank/DDBJ databases">
        <title>WGS assembly of Panicum hallii.</title>
        <authorList>
            <person name="Lovell J."/>
            <person name="Jenkins J."/>
            <person name="Lowry D."/>
            <person name="Mamidi S."/>
            <person name="Sreedasyam A."/>
            <person name="Weng X."/>
            <person name="Barry K."/>
            <person name="Bonette J."/>
            <person name="Campitelli B."/>
            <person name="Daum C."/>
            <person name="Gordon S."/>
            <person name="Gould B."/>
            <person name="Lipzen A."/>
            <person name="Macqueen A."/>
            <person name="Palacio-Mejia J."/>
            <person name="Plott C."/>
            <person name="Shakirov E."/>
            <person name="Shu S."/>
            <person name="Yoshinaga Y."/>
            <person name="Zane M."/>
            <person name="Rokhsar D."/>
            <person name="Grimwood J."/>
            <person name="Schmutz J."/>
            <person name="Juenger T."/>
        </authorList>
    </citation>
    <scope>NUCLEOTIDE SEQUENCE [LARGE SCALE GENOMIC DNA]</scope>
    <source>
        <strain evidence="2">FIL2</strain>
    </source>
</reference>
<feature type="compositionally biased region" description="Polar residues" evidence="1">
    <location>
        <begin position="192"/>
        <end position="208"/>
    </location>
</feature>